<keyword evidence="1" id="KW-0472">Membrane</keyword>
<organism evidence="2">
    <name type="scientific">Rhizophora mucronata</name>
    <name type="common">Asiatic mangrove</name>
    <dbReference type="NCBI Taxonomy" id="61149"/>
    <lineage>
        <taxon>Eukaryota</taxon>
        <taxon>Viridiplantae</taxon>
        <taxon>Streptophyta</taxon>
        <taxon>Embryophyta</taxon>
        <taxon>Tracheophyta</taxon>
        <taxon>Spermatophyta</taxon>
        <taxon>Magnoliopsida</taxon>
        <taxon>eudicotyledons</taxon>
        <taxon>Gunneridae</taxon>
        <taxon>Pentapetalae</taxon>
        <taxon>rosids</taxon>
        <taxon>fabids</taxon>
        <taxon>Malpighiales</taxon>
        <taxon>Rhizophoraceae</taxon>
        <taxon>Rhizophora</taxon>
    </lineage>
</organism>
<accession>A0A2P2LYN1</accession>
<feature type="transmembrane region" description="Helical" evidence="1">
    <location>
        <begin position="21"/>
        <end position="42"/>
    </location>
</feature>
<evidence type="ECO:0000256" key="1">
    <source>
        <dbReference type="SAM" id="Phobius"/>
    </source>
</evidence>
<sequence length="81" mass="9572">MWSIEFDSVKLVKKTLRSVNWLLFFVAFFMWVFFVFFGSSQFRSLFNLYALLDLSWSSIVDCFVQILIIYGLSQELIGEPP</sequence>
<keyword evidence="1" id="KW-1133">Transmembrane helix</keyword>
<name>A0A2P2LYN1_RHIMU</name>
<dbReference type="AlphaFoldDB" id="A0A2P2LYN1"/>
<protein>
    <submittedName>
        <fullName evidence="2">Uncharacterized protein</fullName>
    </submittedName>
</protein>
<reference evidence="2" key="1">
    <citation type="submission" date="2018-02" db="EMBL/GenBank/DDBJ databases">
        <title>Rhizophora mucronata_Transcriptome.</title>
        <authorList>
            <person name="Meera S.P."/>
            <person name="Sreeshan A."/>
            <person name="Augustine A."/>
        </authorList>
    </citation>
    <scope>NUCLEOTIDE SEQUENCE</scope>
    <source>
        <tissue evidence="2">Leaf</tissue>
    </source>
</reference>
<proteinExistence type="predicted"/>
<dbReference type="EMBL" id="GGEC01042594">
    <property type="protein sequence ID" value="MBX23078.1"/>
    <property type="molecule type" value="Transcribed_RNA"/>
</dbReference>
<keyword evidence="1" id="KW-0812">Transmembrane</keyword>
<evidence type="ECO:0000313" key="2">
    <source>
        <dbReference type="EMBL" id="MBX23078.1"/>
    </source>
</evidence>